<reference evidence="2 3" key="1">
    <citation type="submission" date="2019-09" db="EMBL/GenBank/DDBJ databases">
        <title>Genomes of Cryomorphaceae.</title>
        <authorList>
            <person name="Bowman J.P."/>
        </authorList>
    </citation>
    <scope>NUCLEOTIDE SEQUENCE [LARGE SCALE GENOMIC DNA]</scope>
    <source>
        <strain evidence="2 3">KCTC 52047</strain>
    </source>
</reference>
<sequence>MKLSILTIGLALFTGSAFAQVAGGSMTKLFDLYVMGDYEKCYDKAIKATEDDDTKYESEPYLYAALSLKKISEDPELRQYYEDATKDAIKLAAKFTKRDIRKGEKDEETLFEENRETIGMFKRMAINEAKSFYVQQDWRKASYYLKYGLRIDPSDPAVELFKAVADYKSRNRYNGDKHSESAIKKFKELAKEGGYEPTEYNVTAFEDGFIEYVEYLKEEDELEKAREAASLARKLAPDNSKFERLESNLNG</sequence>
<comment type="caution">
    <text evidence="2">The sequence shown here is derived from an EMBL/GenBank/DDBJ whole genome shotgun (WGS) entry which is preliminary data.</text>
</comment>
<feature type="signal peptide" evidence="1">
    <location>
        <begin position="1"/>
        <end position="19"/>
    </location>
</feature>
<dbReference type="Proteomes" id="UP000435357">
    <property type="component" value="Unassembled WGS sequence"/>
</dbReference>
<organism evidence="2 3">
    <name type="scientific">Salibacter halophilus</name>
    <dbReference type="NCBI Taxonomy" id="1803916"/>
    <lineage>
        <taxon>Bacteria</taxon>
        <taxon>Pseudomonadati</taxon>
        <taxon>Bacteroidota</taxon>
        <taxon>Flavobacteriia</taxon>
        <taxon>Flavobacteriales</taxon>
        <taxon>Salibacteraceae</taxon>
        <taxon>Salibacter</taxon>
    </lineage>
</organism>
<evidence type="ECO:0000313" key="2">
    <source>
        <dbReference type="EMBL" id="KAB1065624.1"/>
    </source>
</evidence>
<evidence type="ECO:0000313" key="3">
    <source>
        <dbReference type="Proteomes" id="UP000435357"/>
    </source>
</evidence>
<evidence type="ECO:0008006" key="4">
    <source>
        <dbReference type="Google" id="ProtNLM"/>
    </source>
</evidence>
<dbReference type="Gene3D" id="1.25.40.10">
    <property type="entry name" value="Tetratricopeptide repeat domain"/>
    <property type="match status" value="1"/>
</dbReference>
<dbReference type="AlphaFoldDB" id="A0A6N6M6T7"/>
<keyword evidence="1" id="KW-0732">Signal</keyword>
<dbReference type="EMBL" id="WACR01000002">
    <property type="protein sequence ID" value="KAB1065624.1"/>
    <property type="molecule type" value="Genomic_DNA"/>
</dbReference>
<name>A0A6N6M6T7_9FLAO</name>
<dbReference type="RefSeq" id="WP_151166448.1">
    <property type="nucleotide sequence ID" value="NZ_WACR01000002.1"/>
</dbReference>
<evidence type="ECO:0000256" key="1">
    <source>
        <dbReference type="SAM" id="SignalP"/>
    </source>
</evidence>
<gene>
    <name evidence="2" type="ORF">F3059_02930</name>
</gene>
<dbReference type="InterPro" id="IPR011990">
    <property type="entry name" value="TPR-like_helical_dom_sf"/>
</dbReference>
<keyword evidence="3" id="KW-1185">Reference proteome</keyword>
<accession>A0A6N6M6T7</accession>
<feature type="chain" id="PRO_5026768376" description="Tetratricopeptide repeat protein" evidence="1">
    <location>
        <begin position="20"/>
        <end position="251"/>
    </location>
</feature>
<protein>
    <recommendedName>
        <fullName evidence="4">Tetratricopeptide repeat protein</fullName>
    </recommendedName>
</protein>
<proteinExistence type="predicted"/>